<accession>A0ABR2F8Y5</accession>
<dbReference type="EMBL" id="JBBPBM010000007">
    <property type="protein sequence ID" value="KAK8574787.1"/>
    <property type="molecule type" value="Genomic_DNA"/>
</dbReference>
<feature type="region of interest" description="Disordered" evidence="1">
    <location>
        <begin position="39"/>
        <end position="74"/>
    </location>
</feature>
<gene>
    <name evidence="2" type="ORF">V6N12_062469</name>
</gene>
<evidence type="ECO:0000313" key="3">
    <source>
        <dbReference type="Proteomes" id="UP001472677"/>
    </source>
</evidence>
<sequence>MTVAATVVPEEASKDASQFILAKLGGGGHHLGVKFKQGVVATRERPSSKDPFTFSEDKQEHHKQNPGNPRSEGQ</sequence>
<evidence type="ECO:0000256" key="1">
    <source>
        <dbReference type="SAM" id="MobiDB-lite"/>
    </source>
</evidence>
<reference evidence="2 3" key="1">
    <citation type="journal article" date="2024" name="G3 (Bethesda)">
        <title>Genome assembly of Hibiscus sabdariffa L. provides insights into metabolisms of medicinal natural products.</title>
        <authorList>
            <person name="Kim T."/>
        </authorList>
    </citation>
    <scope>NUCLEOTIDE SEQUENCE [LARGE SCALE GENOMIC DNA]</scope>
    <source>
        <strain evidence="2">TK-2024</strain>
        <tissue evidence="2">Old leaves</tissue>
    </source>
</reference>
<comment type="caution">
    <text evidence="2">The sequence shown here is derived from an EMBL/GenBank/DDBJ whole genome shotgun (WGS) entry which is preliminary data.</text>
</comment>
<proteinExistence type="predicted"/>
<evidence type="ECO:0000313" key="2">
    <source>
        <dbReference type="EMBL" id="KAK8574787.1"/>
    </source>
</evidence>
<organism evidence="2 3">
    <name type="scientific">Hibiscus sabdariffa</name>
    <name type="common">roselle</name>
    <dbReference type="NCBI Taxonomy" id="183260"/>
    <lineage>
        <taxon>Eukaryota</taxon>
        <taxon>Viridiplantae</taxon>
        <taxon>Streptophyta</taxon>
        <taxon>Embryophyta</taxon>
        <taxon>Tracheophyta</taxon>
        <taxon>Spermatophyta</taxon>
        <taxon>Magnoliopsida</taxon>
        <taxon>eudicotyledons</taxon>
        <taxon>Gunneridae</taxon>
        <taxon>Pentapetalae</taxon>
        <taxon>rosids</taxon>
        <taxon>malvids</taxon>
        <taxon>Malvales</taxon>
        <taxon>Malvaceae</taxon>
        <taxon>Malvoideae</taxon>
        <taxon>Hibiscus</taxon>
    </lineage>
</organism>
<dbReference type="Proteomes" id="UP001472677">
    <property type="component" value="Unassembled WGS sequence"/>
</dbReference>
<name>A0ABR2F8Y5_9ROSI</name>
<keyword evidence="3" id="KW-1185">Reference proteome</keyword>
<protein>
    <submittedName>
        <fullName evidence="2">Uncharacterized protein</fullName>
    </submittedName>
</protein>